<protein>
    <submittedName>
        <fullName evidence="1">Uncharacterized protein</fullName>
    </submittedName>
</protein>
<gene>
    <name evidence="1" type="ORF">HF995_09495</name>
</gene>
<sequence>MTGTSSVALPRSVRLALWLTAASRRGGPGAPSDHAERVAAAVRGDDEPHDLYVPGDDVPESGPAAFLASDGSAFRRTVEGWIAQGCAAVALLPPPGDTDGLPAMVPDRAVGAGECVLLTCGTHHAVAVPDVVEFGSVWERGHCVTWHVTETGPWAHRFFDAVGTLADAENAMRHAVIQATGALVDLDVASWREDAAREIDHLRSGLVPAWDLPEDVPQRNVTVLTMAARLRAIVALATQNDGGATNLWQADQRTTALREVERAARRALSAATFLPADDVDVTHL</sequence>
<name>A0A9X5IST9_9MICO</name>
<evidence type="ECO:0000313" key="1">
    <source>
        <dbReference type="EMBL" id="NKX93501.1"/>
    </source>
</evidence>
<proteinExistence type="predicted"/>
<comment type="caution">
    <text evidence="1">The sequence shown here is derived from an EMBL/GenBank/DDBJ whole genome shotgun (WGS) entry which is preliminary data.</text>
</comment>
<dbReference type="AlphaFoldDB" id="A0A9X5IST9"/>
<reference evidence="1 2" key="1">
    <citation type="submission" date="2020-04" db="EMBL/GenBank/DDBJ databases">
        <title>MicrobeNet Type strains.</title>
        <authorList>
            <person name="Nicholson A.C."/>
        </authorList>
    </citation>
    <scope>NUCLEOTIDE SEQUENCE [LARGE SCALE GENOMIC DNA]</scope>
    <source>
        <strain evidence="1 2">ATCC BAA-789</strain>
    </source>
</reference>
<accession>A0A9X5IST9</accession>
<evidence type="ECO:0000313" key="2">
    <source>
        <dbReference type="Proteomes" id="UP000774283"/>
    </source>
</evidence>
<organism evidence="1 2">
    <name type="scientific">Sanguibacter hominis ATCC BAA-789</name>
    <dbReference type="NCBI Taxonomy" id="1312740"/>
    <lineage>
        <taxon>Bacteria</taxon>
        <taxon>Bacillati</taxon>
        <taxon>Actinomycetota</taxon>
        <taxon>Actinomycetes</taxon>
        <taxon>Micrococcales</taxon>
        <taxon>Sanguibacteraceae</taxon>
        <taxon>Sanguibacter</taxon>
    </lineage>
</organism>
<dbReference type="RefSeq" id="WP_168447517.1">
    <property type="nucleotide sequence ID" value="NZ_JAAXOW010000002.1"/>
</dbReference>
<dbReference type="Proteomes" id="UP000774283">
    <property type="component" value="Unassembled WGS sequence"/>
</dbReference>
<dbReference type="EMBL" id="JAAXOW010000002">
    <property type="protein sequence ID" value="NKX93501.1"/>
    <property type="molecule type" value="Genomic_DNA"/>
</dbReference>
<keyword evidence="2" id="KW-1185">Reference proteome</keyword>